<dbReference type="GO" id="GO:0008460">
    <property type="term" value="F:dTDP-glucose 4,6-dehydratase activity"/>
    <property type="evidence" value="ECO:0007669"/>
    <property type="project" value="UniProtKB-EC"/>
</dbReference>
<dbReference type="EC" id="4.2.1.46" evidence="4 8"/>
<dbReference type="NCBIfam" id="TIGR01181">
    <property type="entry name" value="dTDP_gluc_dehyt"/>
    <property type="match status" value="1"/>
</dbReference>
<dbReference type="Pfam" id="PF16363">
    <property type="entry name" value="GDP_Man_Dehyd"/>
    <property type="match status" value="1"/>
</dbReference>
<dbReference type="Gene3D" id="3.40.50.720">
    <property type="entry name" value="NAD(P)-binding Rossmann-like Domain"/>
    <property type="match status" value="1"/>
</dbReference>
<evidence type="ECO:0000256" key="8">
    <source>
        <dbReference type="RuleBase" id="RU004473"/>
    </source>
</evidence>
<evidence type="ECO:0000256" key="5">
    <source>
        <dbReference type="ARBA" id="ARBA00016977"/>
    </source>
</evidence>
<dbReference type="InterPro" id="IPR005888">
    <property type="entry name" value="dTDP_Gluc_deHydtase"/>
</dbReference>
<evidence type="ECO:0000256" key="3">
    <source>
        <dbReference type="ARBA" id="ARBA00008178"/>
    </source>
</evidence>
<proteinExistence type="inferred from homology"/>
<feature type="domain" description="NAD(P)-binding" evidence="9">
    <location>
        <begin position="6"/>
        <end position="305"/>
    </location>
</feature>
<evidence type="ECO:0000256" key="7">
    <source>
        <dbReference type="ARBA" id="ARBA00023239"/>
    </source>
</evidence>
<dbReference type="SUPFAM" id="SSF51735">
    <property type="entry name" value="NAD(P)-binding Rossmann-fold domains"/>
    <property type="match status" value="1"/>
</dbReference>
<reference evidence="10 11" key="1">
    <citation type="submission" date="2018-04" db="EMBL/GenBank/DDBJ databases">
        <title>Complete genome sequences of Streptomyces lydicus strain WYEC and characterization of antagonistic properties of biological control agents.</title>
        <authorList>
            <person name="Mariita R.M."/>
            <person name="Sello J.K."/>
        </authorList>
    </citation>
    <scope>NUCLEOTIDE SEQUENCE [LARGE SCALE GENOMIC DNA]</scope>
    <source>
        <strain evidence="10 11">WYEC 108</strain>
    </source>
</reference>
<gene>
    <name evidence="10" type="primary">rfbB</name>
    <name evidence="10" type="ORF">DDE74_39100</name>
</gene>
<dbReference type="Proteomes" id="UP000275579">
    <property type="component" value="Chromosome"/>
</dbReference>
<evidence type="ECO:0000259" key="9">
    <source>
        <dbReference type="Pfam" id="PF16363"/>
    </source>
</evidence>
<evidence type="ECO:0000256" key="2">
    <source>
        <dbReference type="ARBA" id="ARBA00001911"/>
    </source>
</evidence>
<keyword evidence="7 8" id="KW-0456">Lyase</keyword>
<keyword evidence="6" id="KW-0520">NAD</keyword>
<accession>A0A3S9YM74</accession>
<comment type="catalytic activity">
    <reaction evidence="1 8">
        <text>dTDP-alpha-D-glucose = dTDP-4-dehydro-6-deoxy-alpha-D-glucose + H2O</text>
        <dbReference type="Rhea" id="RHEA:17221"/>
        <dbReference type="ChEBI" id="CHEBI:15377"/>
        <dbReference type="ChEBI" id="CHEBI:57477"/>
        <dbReference type="ChEBI" id="CHEBI:57649"/>
        <dbReference type="EC" id="4.2.1.46"/>
    </reaction>
</comment>
<evidence type="ECO:0000313" key="10">
    <source>
        <dbReference type="EMBL" id="AZS76071.1"/>
    </source>
</evidence>
<evidence type="ECO:0000313" key="11">
    <source>
        <dbReference type="Proteomes" id="UP000275579"/>
    </source>
</evidence>
<dbReference type="CDD" id="cd05246">
    <property type="entry name" value="dTDP_GD_SDR_e"/>
    <property type="match status" value="1"/>
</dbReference>
<evidence type="ECO:0000256" key="4">
    <source>
        <dbReference type="ARBA" id="ARBA00011990"/>
    </source>
</evidence>
<dbReference type="InterPro" id="IPR036291">
    <property type="entry name" value="NAD(P)-bd_dom_sf"/>
</dbReference>
<protein>
    <recommendedName>
        <fullName evidence="5 8">dTDP-glucose 4,6-dehydratase</fullName>
        <ecNumber evidence="4 8">4.2.1.46</ecNumber>
    </recommendedName>
</protein>
<dbReference type="RefSeq" id="WP_127154765.1">
    <property type="nucleotide sequence ID" value="NZ_CP029042.1"/>
</dbReference>
<dbReference type="GO" id="GO:0009225">
    <property type="term" value="P:nucleotide-sugar metabolic process"/>
    <property type="evidence" value="ECO:0007669"/>
    <property type="project" value="InterPro"/>
</dbReference>
<dbReference type="AlphaFoldDB" id="A0A3S9YM74"/>
<dbReference type="EMBL" id="CP029042">
    <property type="protein sequence ID" value="AZS76071.1"/>
    <property type="molecule type" value="Genomic_DNA"/>
</dbReference>
<evidence type="ECO:0000256" key="6">
    <source>
        <dbReference type="ARBA" id="ARBA00023027"/>
    </source>
</evidence>
<name>A0A3S9YM74_9ACTN</name>
<dbReference type="InterPro" id="IPR016040">
    <property type="entry name" value="NAD(P)-bd_dom"/>
</dbReference>
<sequence>MTTHLLVTGGAGFIGSRYVRALLGPDGPPDVVVTVLDALTYAGNPANLAVVRDHPRYRFVQGDICDAAVVDRVMADQDQVVHFAAESHVDRSLLDASAFVQTNVHGTQTLLDAARRHGVAPFVQVSTDEVYGSIEHGSWTEDEPLRPSSPYSASKASAELLALAHHVSHGLDVRVTRCSNNYGPHQFPEKLIPRFITLLMDGHRVPLYGDGLHVREWLHVDDHVRGIEAVRTRGRTGRVYNIGGGAALSNKELVGLLLEACGADWSSVEQVEDRKGHDRRYSVDSTRIQRELDFVPTTGLADGLAATVAWYRAHRSWWEPLLPAGSLPA</sequence>
<dbReference type="PANTHER" id="PTHR43000">
    <property type="entry name" value="DTDP-D-GLUCOSE 4,6-DEHYDRATASE-RELATED"/>
    <property type="match status" value="1"/>
</dbReference>
<evidence type="ECO:0000256" key="1">
    <source>
        <dbReference type="ARBA" id="ARBA00001539"/>
    </source>
</evidence>
<comment type="similarity">
    <text evidence="3 8">Belongs to the NAD(P)-dependent epimerase/dehydratase family. dTDP-glucose dehydratase subfamily.</text>
</comment>
<comment type="cofactor">
    <cofactor evidence="2 8">
        <name>NAD(+)</name>
        <dbReference type="ChEBI" id="CHEBI:57540"/>
    </cofactor>
</comment>
<organism evidence="10 11">
    <name type="scientific">Streptomyces lydicus</name>
    <dbReference type="NCBI Taxonomy" id="47763"/>
    <lineage>
        <taxon>Bacteria</taxon>
        <taxon>Bacillati</taxon>
        <taxon>Actinomycetota</taxon>
        <taxon>Actinomycetes</taxon>
        <taxon>Kitasatosporales</taxon>
        <taxon>Streptomycetaceae</taxon>
        <taxon>Streptomyces</taxon>
    </lineage>
</organism>
<dbReference type="Gene3D" id="3.90.25.10">
    <property type="entry name" value="UDP-galactose 4-epimerase, domain 1"/>
    <property type="match status" value="1"/>
</dbReference>